<sequence>MIKLRSKHLFLGLSVGAAILIATTATSWAAEGRPKAKKAEATRPVVLQRSDADLYAATLAGRYAQNVNDPRLAAQAWVQAFYRRPHDVELYDQATAANLEIGNFAMVVRMAKLVPATQRTDEAVLALAVEAFTEGRFADAGRLLESRAFDAGLTQFASHLRAYALLGQGQTQAAVDLAAKPTGSAALDEAALMSRAFILAHAGRSAEAIRLLDQAHQAGQDSPTGLRLYGQLLTAAGRQSDAIARLTPFATGNSPMASALSGALADAQAGGRVVSRSSFLSSATSGLLTLVEARKGQRASGETTELLYLLAFLNPGSSAVNAVLGQHLVSYGQADQAELILSRVGSTSPDYVAAQVELAWLIYDRDPVLALQKAERLAAAQDVPAAWTVLADMLAANRRDLEAEAAYHRLIQTGEAGRWSASQMWPLYFGRGGARERLGRWQEALADLRQAKTLAPNQANVLNYLGYALADRGENLDEALGLLRSAMRLRPRSGAIADSYGWALFKLGRYEEAVGMLERAAILAPTLAEVADHLGDAYWRTGHEDEARMEWGRALSLSPPEDMAAALEIKLDKGLPPDPRKAADAAIIAQSKPR</sequence>
<dbReference type="GO" id="GO:0006508">
    <property type="term" value="P:proteolysis"/>
    <property type="evidence" value="ECO:0007669"/>
    <property type="project" value="UniProtKB-KW"/>
</dbReference>
<dbReference type="GO" id="GO:0008233">
    <property type="term" value="F:peptidase activity"/>
    <property type="evidence" value="ECO:0007669"/>
    <property type="project" value="UniProtKB-KW"/>
</dbReference>
<comment type="caution">
    <text evidence="4">The sequence shown here is derived from an EMBL/GenBank/DDBJ whole genome shotgun (WGS) entry which is preliminary data.</text>
</comment>
<evidence type="ECO:0000256" key="3">
    <source>
        <dbReference type="SAM" id="SignalP"/>
    </source>
</evidence>
<feature type="chain" id="PRO_5015180734" evidence="3">
    <location>
        <begin position="30"/>
        <end position="594"/>
    </location>
</feature>
<dbReference type="PANTHER" id="PTHR12558">
    <property type="entry name" value="CELL DIVISION CYCLE 16,23,27"/>
    <property type="match status" value="1"/>
</dbReference>
<reference evidence="4 5" key="1">
    <citation type="journal article" date="2018" name="Genome Announc.">
        <title>Draft Genome Sequence of "Candidatus Phycosocius bacilliformis," an Alphaproteobacterial Ectosymbiont of the Hydrocarbon-Producing Green Alga Botryococcus braunii.</title>
        <authorList>
            <person name="Tanabe Y."/>
            <person name="Yamaguchi H."/>
            <person name="Watanabe M.M."/>
        </authorList>
    </citation>
    <scope>NUCLEOTIDE SEQUENCE [LARGE SCALE GENOMIC DNA]</scope>
    <source>
        <strain evidence="4 5">BOTRYCO-2</strain>
    </source>
</reference>
<accession>A0A2P2E8V4</accession>
<keyword evidence="4" id="KW-0645">Protease</keyword>
<keyword evidence="5" id="KW-1185">Reference proteome</keyword>
<dbReference type="Proteomes" id="UP000245086">
    <property type="component" value="Unassembled WGS sequence"/>
</dbReference>
<dbReference type="EMBL" id="BFBR01000003">
    <property type="protein sequence ID" value="GBF57488.1"/>
    <property type="molecule type" value="Genomic_DNA"/>
</dbReference>
<dbReference type="InterPro" id="IPR011990">
    <property type="entry name" value="TPR-like_helical_dom_sf"/>
</dbReference>
<protein>
    <submittedName>
        <fullName evidence="4">Beta-barrel assembly-enhancing protease</fullName>
    </submittedName>
</protein>
<dbReference type="AlphaFoldDB" id="A0A2P2E8V4"/>
<dbReference type="SMART" id="SM00028">
    <property type="entry name" value="TPR"/>
    <property type="match status" value="5"/>
</dbReference>
<organism evidence="4 5">
    <name type="scientific">Candidatus Phycosocius bacilliformis</name>
    <dbReference type="NCBI Taxonomy" id="1445552"/>
    <lineage>
        <taxon>Bacteria</taxon>
        <taxon>Pseudomonadati</taxon>
        <taxon>Pseudomonadota</taxon>
        <taxon>Alphaproteobacteria</taxon>
        <taxon>Caulobacterales</taxon>
        <taxon>Caulobacterales incertae sedis</taxon>
        <taxon>Candidatus Phycosocius</taxon>
    </lineage>
</organism>
<evidence type="ECO:0000256" key="1">
    <source>
        <dbReference type="PROSITE-ProRule" id="PRU00339"/>
    </source>
</evidence>
<proteinExistence type="predicted"/>
<dbReference type="SUPFAM" id="SSF48452">
    <property type="entry name" value="TPR-like"/>
    <property type="match status" value="2"/>
</dbReference>
<dbReference type="PANTHER" id="PTHR12558:SF33">
    <property type="entry name" value="BLL7664 PROTEIN"/>
    <property type="match status" value="1"/>
</dbReference>
<keyword evidence="4" id="KW-0378">Hydrolase</keyword>
<evidence type="ECO:0000256" key="2">
    <source>
        <dbReference type="SAM" id="MobiDB-lite"/>
    </source>
</evidence>
<gene>
    <name evidence="4" type="primary">bepA_2</name>
    <name evidence="4" type="ORF">PbB2_01155</name>
</gene>
<feature type="region of interest" description="Disordered" evidence="2">
    <location>
        <begin position="573"/>
        <end position="594"/>
    </location>
</feature>
<dbReference type="Gene3D" id="1.25.40.10">
    <property type="entry name" value="Tetratricopeptide repeat domain"/>
    <property type="match status" value="2"/>
</dbReference>
<dbReference type="InterPro" id="IPR019734">
    <property type="entry name" value="TPR_rpt"/>
</dbReference>
<evidence type="ECO:0000313" key="4">
    <source>
        <dbReference type="EMBL" id="GBF57488.1"/>
    </source>
</evidence>
<name>A0A2P2E8V4_9PROT</name>
<dbReference type="PROSITE" id="PS50005">
    <property type="entry name" value="TPR"/>
    <property type="match status" value="1"/>
</dbReference>
<feature type="signal peptide" evidence="3">
    <location>
        <begin position="1"/>
        <end position="29"/>
    </location>
</feature>
<keyword evidence="3" id="KW-0732">Signal</keyword>
<evidence type="ECO:0000313" key="5">
    <source>
        <dbReference type="Proteomes" id="UP000245086"/>
    </source>
</evidence>
<feature type="repeat" description="TPR" evidence="1">
    <location>
        <begin position="528"/>
        <end position="561"/>
    </location>
</feature>
<feature type="compositionally biased region" description="Basic and acidic residues" evidence="2">
    <location>
        <begin position="573"/>
        <end position="583"/>
    </location>
</feature>
<keyword evidence="1" id="KW-0802">TPR repeat</keyword>